<accession>A0A9Q1M2X1</accession>
<dbReference type="PROSITE" id="PS00018">
    <property type="entry name" value="EF_HAND_1"/>
    <property type="match status" value="1"/>
</dbReference>
<sequence length="72" mass="8251">MTPSSLFSFPLKQMHHTFPKLWNLEKSHMIGKDMSFDEAEAAVAAHDSDNDGLLDFDDFMRLVGPKKRRRAS</sequence>
<dbReference type="InterPro" id="IPR002048">
    <property type="entry name" value="EF_hand_dom"/>
</dbReference>
<dbReference type="Proteomes" id="UP001152561">
    <property type="component" value="Unassembled WGS sequence"/>
</dbReference>
<organism evidence="3 4">
    <name type="scientific">Anisodus acutangulus</name>
    <dbReference type="NCBI Taxonomy" id="402998"/>
    <lineage>
        <taxon>Eukaryota</taxon>
        <taxon>Viridiplantae</taxon>
        <taxon>Streptophyta</taxon>
        <taxon>Embryophyta</taxon>
        <taxon>Tracheophyta</taxon>
        <taxon>Spermatophyta</taxon>
        <taxon>Magnoliopsida</taxon>
        <taxon>eudicotyledons</taxon>
        <taxon>Gunneridae</taxon>
        <taxon>Pentapetalae</taxon>
        <taxon>asterids</taxon>
        <taxon>lamiids</taxon>
        <taxon>Solanales</taxon>
        <taxon>Solanaceae</taxon>
        <taxon>Solanoideae</taxon>
        <taxon>Hyoscyameae</taxon>
        <taxon>Anisodus</taxon>
    </lineage>
</organism>
<feature type="domain" description="EF-hand" evidence="2">
    <location>
        <begin position="34"/>
        <end position="69"/>
    </location>
</feature>
<keyword evidence="1" id="KW-0106">Calcium</keyword>
<keyword evidence="4" id="KW-1185">Reference proteome</keyword>
<dbReference type="GO" id="GO:0005509">
    <property type="term" value="F:calcium ion binding"/>
    <property type="evidence" value="ECO:0007669"/>
    <property type="project" value="InterPro"/>
</dbReference>
<name>A0A9Q1M2X1_9SOLA</name>
<proteinExistence type="predicted"/>
<dbReference type="SUPFAM" id="SSF47473">
    <property type="entry name" value="EF-hand"/>
    <property type="match status" value="1"/>
</dbReference>
<evidence type="ECO:0000313" key="4">
    <source>
        <dbReference type="Proteomes" id="UP001152561"/>
    </source>
</evidence>
<dbReference type="EMBL" id="JAJAGQ010000011">
    <property type="protein sequence ID" value="KAJ8549006.1"/>
    <property type="molecule type" value="Genomic_DNA"/>
</dbReference>
<evidence type="ECO:0000313" key="3">
    <source>
        <dbReference type="EMBL" id="KAJ8549006.1"/>
    </source>
</evidence>
<dbReference type="Gene3D" id="1.10.238.10">
    <property type="entry name" value="EF-hand"/>
    <property type="match status" value="1"/>
</dbReference>
<dbReference type="PROSITE" id="PS50222">
    <property type="entry name" value="EF_HAND_2"/>
    <property type="match status" value="1"/>
</dbReference>
<evidence type="ECO:0000256" key="1">
    <source>
        <dbReference type="ARBA" id="ARBA00022837"/>
    </source>
</evidence>
<dbReference type="InterPro" id="IPR011992">
    <property type="entry name" value="EF-hand-dom_pair"/>
</dbReference>
<dbReference type="AlphaFoldDB" id="A0A9Q1M2X1"/>
<protein>
    <recommendedName>
        <fullName evidence="2">EF-hand domain-containing protein</fullName>
    </recommendedName>
</protein>
<comment type="caution">
    <text evidence="3">The sequence shown here is derived from an EMBL/GenBank/DDBJ whole genome shotgun (WGS) entry which is preliminary data.</text>
</comment>
<evidence type="ECO:0000259" key="2">
    <source>
        <dbReference type="PROSITE" id="PS50222"/>
    </source>
</evidence>
<gene>
    <name evidence="3" type="ORF">K7X08_032713</name>
</gene>
<reference evidence="4" key="1">
    <citation type="journal article" date="2023" name="Proc. Natl. Acad. Sci. U.S.A.">
        <title>Genomic and structural basis for evolution of tropane alkaloid biosynthesis.</title>
        <authorList>
            <person name="Wanga Y.-J."/>
            <person name="Taina T."/>
            <person name="Yua J.-Y."/>
            <person name="Lia J."/>
            <person name="Xua B."/>
            <person name="Chenc J."/>
            <person name="D'Auriad J.C."/>
            <person name="Huanga J.-P."/>
            <person name="Huanga S.-X."/>
        </authorList>
    </citation>
    <scope>NUCLEOTIDE SEQUENCE [LARGE SCALE GENOMIC DNA]</scope>
    <source>
        <strain evidence="4">cv. KIB-2019</strain>
    </source>
</reference>
<dbReference type="InterPro" id="IPR018247">
    <property type="entry name" value="EF_Hand_1_Ca_BS"/>
</dbReference>